<dbReference type="EMBL" id="CP129968">
    <property type="protein sequence ID" value="WKK82892.2"/>
    <property type="molecule type" value="Genomic_DNA"/>
</dbReference>
<sequence>MLKKRIFVGLAISLAQILLFYGVYQLLFLFEPFLGDETKRTVFENLFLDWFFNDYVLVFALLIILQNTLIIITWRKNWTLILRVMTSVLHALFWIQNMDTLYNESIILGITGIVLIWLGPGFESILIKSFNIEHPYRERDYYEDLDKKKG</sequence>
<feature type="transmembrane region" description="Helical" evidence="1">
    <location>
        <begin position="7"/>
        <end position="30"/>
    </location>
</feature>
<keyword evidence="4" id="KW-1185">Reference proteome</keyword>
<gene>
    <name evidence="2" type="ORF">QYS47_13335</name>
    <name evidence="3" type="ORF">QYS48_05485</name>
</gene>
<evidence type="ECO:0000313" key="4">
    <source>
        <dbReference type="Proteomes" id="UP001244443"/>
    </source>
</evidence>
<feature type="transmembrane region" description="Helical" evidence="1">
    <location>
        <begin position="50"/>
        <end position="71"/>
    </location>
</feature>
<dbReference type="AlphaFoldDB" id="A0AA49JAL7"/>
<keyword evidence="1" id="KW-0812">Transmembrane</keyword>
<protein>
    <submittedName>
        <fullName evidence="2">Uncharacterized protein</fullName>
    </submittedName>
</protein>
<feature type="transmembrane region" description="Helical" evidence="1">
    <location>
        <begin position="107"/>
        <end position="127"/>
    </location>
</feature>
<keyword evidence="1" id="KW-1133">Transmembrane helix</keyword>
<name>A0AA49JAL7_9BACT</name>
<reference evidence="2 4" key="1">
    <citation type="submission" date="2023-08" db="EMBL/GenBank/DDBJ databases">
        <title>Comparative genomics and taxonomic characterization of three novel marine species of genus Marivirga.</title>
        <authorList>
            <person name="Muhammad N."/>
            <person name="Kim S.-G."/>
        </authorList>
    </citation>
    <scope>NUCLEOTIDE SEQUENCE</scope>
    <source>
        <strain evidence="3 4">ABR2-2</strain>
        <strain evidence="2">BKB1-2</strain>
    </source>
</reference>
<dbReference type="EMBL" id="CP129970">
    <property type="protein sequence ID" value="WKK86411.2"/>
    <property type="molecule type" value="Genomic_DNA"/>
</dbReference>
<keyword evidence="1" id="KW-0472">Membrane</keyword>
<accession>A0AA49JAL7</accession>
<evidence type="ECO:0000313" key="3">
    <source>
        <dbReference type="EMBL" id="WKK86411.2"/>
    </source>
</evidence>
<dbReference type="RefSeq" id="WP_308358140.1">
    <property type="nucleotide sequence ID" value="NZ_CP129968.2"/>
</dbReference>
<feature type="transmembrane region" description="Helical" evidence="1">
    <location>
        <begin position="78"/>
        <end position="95"/>
    </location>
</feature>
<accession>A0AA49JB53</accession>
<evidence type="ECO:0000313" key="2">
    <source>
        <dbReference type="EMBL" id="WKK82892.2"/>
    </source>
</evidence>
<dbReference type="Proteomes" id="UP001232019">
    <property type="component" value="Chromosome"/>
</dbReference>
<dbReference type="Proteomes" id="UP001244443">
    <property type="component" value="Chromosome"/>
</dbReference>
<dbReference type="KEGG" id="marp:QYS47_13335"/>
<proteinExistence type="predicted"/>
<organism evidence="2">
    <name type="scientific">Marivirga arenosa</name>
    <dbReference type="NCBI Taxonomy" id="3059076"/>
    <lineage>
        <taxon>Bacteria</taxon>
        <taxon>Pseudomonadati</taxon>
        <taxon>Bacteroidota</taxon>
        <taxon>Cytophagia</taxon>
        <taxon>Cytophagales</taxon>
        <taxon>Marivirgaceae</taxon>
        <taxon>Marivirga</taxon>
    </lineage>
</organism>
<evidence type="ECO:0000256" key="1">
    <source>
        <dbReference type="SAM" id="Phobius"/>
    </source>
</evidence>